<dbReference type="InterPro" id="IPR009922">
    <property type="entry name" value="DUF1457"/>
</dbReference>
<reference evidence="2" key="1">
    <citation type="submission" date="2019-01" db="EMBL/GenBank/DDBJ databases">
        <title>Gri0909 isolated from a small marine red alga.</title>
        <authorList>
            <person name="Kim J."/>
            <person name="Jeong S.E."/>
            <person name="Jeon C.O."/>
        </authorList>
    </citation>
    <scope>NUCLEOTIDE SEQUENCE [LARGE SCALE GENOMIC DNA]</scope>
    <source>
        <strain evidence="2">Gri0909</strain>
    </source>
</reference>
<name>A0A3S2W9H0_9PROT</name>
<keyword evidence="2" id="KW-1185">Reference proteome</keyword>
<organism evidence="1 2">
    <name type="scientific">Hwanghaeella grinnelliae</name>
    <dbReference type="NCBI Taxonomy" id="2500179"/>
    <lineage>
        <taxon>Bacteria</taxon>
        <taxon>Pseudomonadati</taxon>
        <taxon>Pseudomonadota</taxon>
        <taxon>Alphaproteobacteria</taxon>
        <taxon>Rhodospirillales</taxon>
        <taxon>Rhodospirillaceae</taxon>
        <taxon>Hwanghaeella</taxon>
    </lineage>
</organism>
<evidence type="ECO:0000313" key="2">
    <source>
        <dbReference type="Proteomes" id="UP000287447"/>
    </source>
</evidence>
<sequence>MALDPTGDPTGGMDVLDDDKLLLAATYWSLIRGDREFPLRADLDPGAMPPGILPWICLIEVSEDRYRYRLVGTGLREYVGRDVTGDFVENLSSNQEYNDYLRGMLEDIRNHGSCMYSQVATQAGNDVQKTNRLVAPMSKKGDAIDMFFCCQTFGSHTNFTLTSALTAGSNDQPVMLKTSAPRKALFKELSRFRLDI</sequence>
<dbReference type="OrthoDB" id="7350079at2"/>
<evidence type="ECO:0000313" key="1">
    <source>
        <dbReference type="EMBL" id="RVU36524.1"/>
    </source>
</evidence>
<dbReference type="EMBL" id="SADE01000002">
    <property type="protein sequence ID" value="RVU36524.1"/>
    <property type="molecule type" value="Genomic_DNA"/>
</dbReference>
<dbReference type="Proteomes" id="UP000287447">
    <property type="component" value="Unassembled WGS sequence"/>
</dbReference>
<dbReference type="RefSeq" id="WP_127766000.1">
    <property type="nucleotide sequence ID" value="NZ_SADE01000002.1"/>
</dbReference>
<accession>A0A3S2W9H0</accession>
<dbReference type="Pfam" id="PF07310">
    <property type="entry name" value="PAS_5"/>
    <property type="match status" value="1"/>
</dbReference>
<comment type="caution">
    <text evidence="1">The sequence shown here is derived from an EMBL/GenBank/DDBJ whole genome shotgun (WGS) entry which is preliminary data.</text>
</comment>
<protein>
    <submittedName>
        <fullName evidence="1">PAS domain-containing protein</fullName>
    </submittedName>
</protein>
<dbReference type="AlphaFoldDB" id="A0A3S2W9H0"/>
<proteinExistence type="predicted"/>
<gene>
    <name evidence="1" type="ORF">EOI86_15145</name>
</gene>